<proteinExistence type="predicted"/>
<dbReference type="RefSeq" id="YP_010842249.1">
    <property type="nucleotide sequence ID" value="NC_079139.1"/>
</dbReference>
<name>A0ABM7NUA2_9VIRU</name>
<dbReference type="EMBL" id="AP024483">
    <property type="protein sequence ID" value="BCS83641.1"/>
    <property type="molecule type" value="Genomic_DNA"/>
</dbReference>
<evidence type="ECO:0000313" key="2">
    <source>
        <dbReference type="Proteomes" id="UP001321479"/>
    </source>
</evidence>
<organism evidence="1 2">
    <name type="scientific">Cotonvirus japonicus</name>
    <dbReference type="NCBI Taxonomy" id="2811091"/>
    <lineage>
        <taxon>Viruses</taxon>
        <taxon>Varidnaviria</taxon>
        <taxon>Bamfordvirae</taxon>
        <taxon>Nucleocytoviricota</taxon>
        <taxon>Megaviricetes</taxon>
        <taxon>Imitervirales</taxon>
        <taxon>Mimiviridae</taxon>
        <taxon>Megamimivirinae</taxon>
        <taxon>Cotonvirus</taxon>
        <taxon>Cotonvirus japonicum</taxon>
    </lineage>
</organism>
<reference evidence="1 2" key="1">
    <citation type="submission" date="2021-02" db="EMBL/GenBank/DDBJ databases">
        <title>Cotonvirus japonicus, which uses Golgi apparatus of host cells for its virion factory, phylogenetically links tailed tupanvirus and icosahedral mimivirus.</title>
        <authorList>
            <person name="Takahashi H."/>
            <person name="Fukaya S."/>
            <person name="Song C."/>
            <person name="Murata K."/>
            <person name="Takemura M."/>
        </authorList>
    </citation>
    <scope>NUCLEOTIDE SEQUENCE [LARGE SCALE GENOMIC DNA]</scope>
</reference>
<dbReference type="SUPFAM" id="SSF48403">
    <property type="entry name" value="Ankyrin repeat"/>
    <property type="match status" value="1"/>
</dbReference>
<dbReference type="GeneID" id="80558846"/>
<sequence>MKFFKFCLNNRIKILLKNQCKKSKSGCKLYLNENKYIVVNFRKLNDHFYVKVSLSDTIAFLKYVFENDLLCNRKKINNHNCNMMKYYYDYIYYIAKNNITDHLKKLIFDKNIKFPYDPESFKPKGLYNLRDYIIEQTYKYSSKEIIKYITHSDDYHDYICLLIETPHEVNINVTKFLLEKLQKYLIEYFSDDINLKKLPNDNLYCPMNHEIFYRCICNDNLESYIYIIDKTCEIFEELSELKIKKNLMHEYSRCIENFDPINRNFHIYHCLRSNASRIAEYLLNEGINISHSAIDEIIEVIMDKKLLKSFEFLLEKKFIDANKINELFQNSHKYNYQIAELLISYGADIDNHGQQVIEHAQKSNNIELIYCLHNMMA</sequence>
<dbReference type="Gene3D" id="1.25.40.20">
    <property type="entry name" value="Ankyrin repeat-containing domain"/>
    <property type="match status" value="1"/>
</dbReference>
<dbReference type="Proteomes" id="UP001321479">
    <property type="component" value="Segment"/>
</dbReference>
<evidence type="ECO:0000313" key="1">
    <source>
        <dbReference type="EMBL" id="BCS83641.1"/>
    </source>
</evidence>
<dbReference type="InterPro" id="IPR036770">
    <property type="entry name" value="Ankyrin_rpt-contain_sf"/>
</dbReference>
<protein>
    <recommendedName>
        <fullName evidence="3">Ankyrin repeat protein</fullName>
    </recommendedName>
</protein>
<evidence type="ECO:0008006" key="3">
    <source>
        <dbReference type="Google" id="ProtNLM"/>
    </source>
</evidence>
<keyword evidence="2" id="KW-1185">Reference proteome</keyword>
<accession>A0ABM7NUA2</accession>